<dbReference type="GO" id="GO:0008942">
    <property type="term" value="F:nitrite reductase [NAD(P)H] activity"/>
    <property type="evidence" value="ECO:0007669"/>
    <property type="project" value="InterPro"/>
</dbReference>
<keyword evidence="5" id="KW-0411">Iron-sulfur</keyword>
<evidence type="ECO:0000256" key="6">
    <source>
        <dbReference type="ARBA" id="ARBA00023063"/>
    </source>
</evidence>
<evidence type="ECO:0000313" key="9">
    <source>
        <dbReference type="Proteomes" id="UP000283063"/>
    </source>
</evidence>
<evidence type="ECO:0000256" key="3">
    <source>
        <dbReference type="ARBA" id="ARBA00023002"/>
    </source>
</evidence>
<dbReference type="PROSITE" id="PS51296">
    <property type="entry name" value="RIESKE"/>
    <property type="match status" value="1"/>
</dbReference>
<dbReference type="InterPro" id="IPR036922">
    <property type="entry name" value="Rieske_2Fe-2S_sf"/>
</dbReference>
<dbReference type="NCBIfam" id="TIGR02378">
    <property type="entry name" value="nirD_assim_sml"/>
    <property type="match status" value="1"/>
</dbReference>
<keyword evidence="2" id="KW-0479">Metal-binding</keyword>
<keyword evidence="4" id="KW-0408">Iron</keyword>
<gene>
    <name evidence="8" type="primary">nirD</name>
    <name evidence="8" type="ORF">EBB79_19890</name>
</gene>
<dbReference type="InterPro" id="IPR017941">
    <property type="entry name" value="Rieske_2Fe-2S"/>
</dbReference>
<dbReference type="RefSeq" id="WP_127750506.1">
    <property type="nucleotide sequence ID" value="NZ_CP033219.1"/>
</dbReference>
<feature type="domain" description="Rieske" evidence="7">
    <location>
        <begin position="5"/>
        <end position="100"/>
    </location>
</feature>
<dbReference type="GO" id="GO:0051537">
    <property type="term" value="F:2 iron, 2 sulfur cluster binding"/>
    <property type="evidence" value="ECO:0007669"/>
    <property type="project" value="UniProtKB-KW"/>
</dbReference>
<evidence type="ECO:0000256" key="2">
    <source>
        <dbReference type="ARBA" id="ARBA00022723"/>
    </source>
</evidence>
<proteinExistence type="predicted"/>
<evidence type="ECO:0000313" key="8">
    <source>
        <dbReference type="EMBL" id="AZV79918.1"/>
    </source>
</evidence>
<dbReference type="CDD" id="cd03530">
    <property type="entry name" value="Rieske_NirD_small_Bacillus"/>
    <property type="match status" value="1"/>
</dbReference>
<accession>A0A3T0N7B6</accession>
<dbReference type="GO" id="GO:0042128">
    <property type="term" value="P:nitrate assimilation"/>
    <property type="evidence" value="ECO:0007669"/>
    <property type="project" value="UniProtKB-KW"/>
</dbReference>
<sequence>MSGFIDIGKFDDIPARGARIVRTPRGDIAVFRTASGQVFALDDYLPGKAGPLSNGIQHDTQVTDPMRNWVFDLASGQAQGADEGSVATYPVKCEQGRILIAASAVTAQGAAA</sequence>
<dbReference type="SUPFAM" id="SSF50022">
    <property type="entry name" value="ISP domain"/>
    <property type="match status" value="1"/>
</dbReference>
<dbReference type="GO" id="GO:0046872">
    <property type="term" value="F:metal ion binding"/>
    <property type="evidence" value="ECO:0007669"/>
    <property type="project" value="UniProtKB-KW"/>
</dbReference>
<dbReference type="EMBL" id="CP033219">
    <property type="protein sequence ID" value="AZV79918.1"/>
    <property type="molecule type" value="Genomic_DNA"/>
</dbReference>
<dbReference type="Gene3D" id="2.102.10.10">
    <property type="entry name" value="Rieske [2Fe-2S] iron-sulphur domain"/>
    <property type="match status" value="1"/>
</dbReference>
<keyword evidence="9" id="KW-1185">Reference proteome</keyword>
<dbReference type="KEGG" id="sedi:EBB79_19890"/>
<protein>
    <submittedName>
        <fullName evidence="8">Nitrite reductase (NAD(P)H) small subunit</fullName>
    </submittedName>
</protein>
<keyword evidence="6" id="KW-0534">Nitrate assimilation</keyword>
<evidence type="ECO:0000256" key="1">
    <source>
        <dbReference type="ARBA" id="ARBA00022714"/>
    </source>
</evidence>
<dbReference type="Proteomes" id="UP000283063">
    <property type="component" value="Chromosome"/>
</dbReference>
<dbReference type="AlphaFoldDB" id="A0A3T0N7B6"/>
<dbReference type="OrthoDB" id="9794175at2"/>
<keyword evidence="3" id="KW-0560">Oxidoreductase</keyword>
<evidence type="ECO:0000256" key="5">
    <source>
        <dbReference type="ARBA" id="ARBA00023014"/>
    </source>
</evidence>
<name>A0A3T0N7B6_9RHOB</name>
<keyword evidence="1" id="KW-0001">2Fe-2S</keyword>
<dbReference type="Pfam" id="PF13806">
    <property type="entry name" value="Rieske_2"/>
    <property type="match status" value="1"/>
</dbReference>
<evidence type="ECO:0000259" key="7">
    <source>
        <dbReference type="PROSITE" id="PS51296"/>
    </source>
</evidence>
<organism evidence="8 9">
    <name type="scientific">Parasedimentitalea marina</name>
    <dbReference type="NCBI Taxonomy" id="2483033"/>
    <lineage>
        <taxon>Bacteria</taxon>
        <taxon>Pseudomonadati</taxon>
        <taxon>Pseudomonadota</taxon>
        <taxon>Alphaproteobacteria</taxon>
        <taxon>Rhodobacterales</taxon>
        <taxon>Paracoccaceae</taxon>
        <taxon>Parasedimentitalea</taxon>
    </lineage>
</organism>
<dbReference type="InterPro" id="IPR012748">
    <property type="entry name" value="Rieske-like_NirD"/>
</dbReference>
<reference evidence="8 9" key="1">
    <citation type="submission" date="2018-10" db="EMBL/GenBank/DDBJ databases">
        <title>Parasedimentitalea marina sp. nov., a psychrophilic bacterium isolated from deep seawater of the New Britain Trench.</title>
        <authorList>
            <person name="Cao J."/>
        </authorList>
    </citation>
    <scope>NUCLEOTIDE SEQUENCE [LARGE SCALE GENOMIC DNA]</scope>
    <source>
        <strain evidence="8 9">W43</strain>
    </source>
</reference>
<evidence type="ECO:0000256" key="4">
    <source>
        <dbReference type="ARBA" id="ARBA00023004"/>
    </source>
</evidence>